<dbReference type="STRING" id="7370.A0A1I8NKK9"/>
<gene>
    <name evidence="6" type="primary">105261875</name>
</gene>
<feature type="domain" description="EGF-like" evidence="5">
    <location>
        <begin position="122"/>
        <end position="159"/>
    </location>
</feature>
<dbReference type="PROSITE" id="PS01187">
    <property type="entry name" value="EGF_CA"/>
    <property type="match status" value="1"/>
</dbReference>
<proteinExistence type="predicted"/>
<evidence type="ECO:0000256" key="1">
    <source>
        <dbReference type="ARBA" id="ARBA00022536"/>
    </source>
</evidence>
<feature type="domain" description="EGF-like" evidence="5">
    <location>
        <begin position="77"/>
        <end position="119"/>
    </location>
</feature>
<dbReference type="PROSITE" id="PS00010">
    <property type="entry name" value="ASX_HYDROXYL"/>
    <property type="match status" value="1"/>
</dbReference>
<accession>A0A1I8NKK9</accession>
<feature type="disulfide bond" evidence="4">
    <location>
        <begin position="169"/>
        <end position="186"/>
    </location>
</feature>
<organism evidence="6">
    <name type="scientific">Musca domestica</name>
    <name type="common">House fly</name>
    <dbReference type="NCBI Taxonomy" id="7370"/>
    <lineage>
        <taxon>Eukaryota</taxon>
        <taxon>Metazoa</taxon>
        <taxon>Ecdysozoa</taxon>
        <taxon>Arthropoda</taxon>
        <taxon>Hexapoda</taxon>
        <taxon>Insecta</taxon>
        <taxon>Pterygota</taxon>
        <taxon>Neoptera</taxon>
        <taxon>Endopterygota</taxon>
        <taxon>Diptera</taxon>
        <taxon>Brachycera</taxon>
        <taxon>Muscomorpha</taxon>
        <taxon>Muscoidea</taxon>
        <taxon>Muscidae</taxon>
        <taxon>Musca</taxon>
    </lineage>
</organism>
<dbReference type="InterPro" id="IPR000152">
    <property type="entry name" value="EGF-type_Asp/Asn_hydroxyl_site"/>
</dbReference>
<feature type="disulfide bond" evidence="4">
    <location>
        <begin position="188"/>
        <end position="197"/>
    </location>
</feature>
<dbReference type="SUPFAM" id="SSF57196">
    <property type="entry name" value="EGF/Laminin"/>
    <property type="match status" value="5"/>
</dbReference>
<dbReference type="AlphaFoldDB" id="A0A1I8NKK9"/>
<evidence type="ECO:0000256" key="2">
    <source>
        <dbReference type="ARBA" id="ARBA00022737"/>
    </source>
</evidence>
<feature type="disulfide bond" evidence="4">
    <location>
        <begin position="109"/>
        <end position="118"/>
    </location>
</feature>
<dbReference type="Gene3D" id="2.10.25.10">
    <property type="entry name" value="Laminin"/>
    <property type="match status" value="5"/>
</dbReference>
<dbReference type="GO" id="GO:0007219">
    <property type="term" value="P:Notch signaling pathway"/>
    <property type="evidence" value="ECO:0007669"/>
    <property type="project" value="TreeGrafter"/>
</dbReference>
<evidence type="ECO:0000259" key="5">
    <source>
        <dbReference type="PROSITE" id="PS50026"/>
    </source>
</evidence>
<dbReference type="FunFam" id="2.10.25.10:FF:000125">
    <property type="entry name" value="Neurogenic locus notch protein-like"/>
    <property type="match status" value="1"/>
</dbReference>
<dbReference type="SMART" id="SM00179">
    <property type="entry name" value="EGF_CA"/>
    <property type="match status" value="3"/>
</dbReference>
<dbReference type="PRINTS" id="PR00010">
    <property type="entry name" value="EGFBLOOD"/>
</dbReference>
<dbReference type="PROSITE" id="PS01186">
    <property type="entry name" value="EGF_2"/>
    <property type="match status" value="3"/>
</dbReference>
<feature type="disulfide bond" evidence="4">
    <location>
        <begin position="66"/>
        <end position="75"/>
    </location>
</feature>
<reference evidence="6" key="1">
    <citation type="submission" date="2020-05" db="UniProtKB">
        <authorList>
            <consortium name="EnsemblMetazoa"/>
        </authorList>
    </citation>
    <scope>IDENTIFICATION</scope>
    <source>
        <strain evidence="6">Aabys</strain>
    </source>
</reference>
<evidence type="ECO:0000256" key="3">
    <source>
        <dbReference type="ARBA" id="ARBA00023157"/>
    </source>
</evidence>
<dbReference type="InterPro" id="IPR018097">
    <property type="entry name" value="EGF_Ca-bd_CS"/>
</dbReference>
<keyword evidence="3 4" id="KW-1015">Disulfide bond</keyword>
<dbReference type="InterPro" id="IPR001881">
    <property type="entry name" value="EGF-like_Ca-bd_dom"/>
</dbReference>
<dbReference type="VEuPathDB" id="VectorBase:MDOA016676"/>
<feature type="domain" description="EGF-like" evidence="5">
    <location>
        <begin position="200"/>
        <end position="233"/>
    </location>
</feature>
<dbReference type="Pfam" id="PF00008">
    <property type="entry name" value="EGF"/>
    <property type="match status" value="4"/>
</dbReference>
<dbReference type="SMART" id="SM00181">
    <property type="entry name" value="EGF"/>
    <property type="match status" value="5"/>
</dbReference>
<dbReference type="GO" id="GO:0005509">
    <property type="term" value="F:calcium ion binding"/>
    <property type="evidence" value="ECO:0007669"/>
    <property type="project" value="InterPro"/>
</dbReference>
<dbReference type="PROSITE" id="PS50026">
    <property type="entry name" value="EGF_3"/>
    <property type="match status" value="5"/>
</dbReference>
<dbReference type="EnsemblMetazoa" id="MDOA016676-RA">
    <property type="protein sequence ID" value="MDOA016676-PA"/>
    <property type="gene ID" value="MDOA016676"/>
</dbReference>
<feature type="disulfide bond" evidence="4">
    <location>
        <begin position="149"/>
        <end position="158"/>
    </location>
</feature>
<protein>
    <recommendedName>
        <fullName evidence="5">EGF-like domain-containing protein</fullName>
    </recommendedName>
</protein>
<sequence length="235" mass="25221">MWLLVKNHTFAKSDIFWIKYLTLWCLLIPSLLIQGIAEAGSSCLTEGCRNGGTCITHKNGVSTCNCNSKYVGDFCEYQNPCLTGPGRCQNGGTCQVSYRNESLGITCICPLGFAESLCEIKLPNACDSSPCQYGGTCNLKTLDDYTCACVNGFTGKHCDTKNICATSPCHNGGTCTSIPGVRNYKCICPAGFSGQTCSDDVEECNNNPCKHGGTCVNTHGSYQCMCPAGYTGKRY</sequence>
<dbReference type="CDD" id="cd00054">
    <property type="entry name" value="EGF_CA"/>
    <property type="match status" value="2"/>
</dbReference>
<dbReference type="FunFam" id="2.10.25.10:FF:000095">
    <property type="entry name" value="Notch, isoform B"/>
    <property type="match status" value="1"/>
</dbReference>
<dbReference type="PROSITE" id="PS00022">
    <property type="entry name" value="EGF_1"/>
    <property type="match status" value="3"/>
</dbReference>
<dbReference type="FunFam" id="2.10.25.10:FF:000063">
    <property type="entry name" value="Slit guidance ligand 2"/>
    <property type="match status" value="1"/>
</dbReference>
<dbReference type="VEuPathDB" id="VectorBase:MDOMA2_013034"/>
<dbReference type="PANTHER" id="PTHR12916">
    <property type="entry name" value="CYTOCHROME C OXIDASE POLYPEPTIDE VIC-2"/>
    <property type="match status" value="1"/>
</dbReference>
<comment type="caution">
    <text evidence="4">Lacks conserved residue(s) required for the propagation of feature annotation.</text>
</comment>
<feature type="domain" description="EGF-like" evidence="5">
    <location>
        <begin position="39"/>
        <end position="76"/>
    </location>
</feature>
<dbReference type="GO" id="GO:0005112">
    <property type="term" value="F:Notch binding"/>
    <property type="evidence" value="ECO:0007669"/>
    <property type="project" value="TreeGrafter"/>
</dbReference>
<evidence type="ECO:0000256" key="4">
    <source>
        <dbReference type="PROSITE-ProRule" id="PRU00076"/>
    </source>
</evidence>
<keyword evidence="2" id="KW-0677">Repeat</keyword>
<keyword evidence="1 4" id="KW-0245">EGF-like domain</keyword>
<dbReference type="InterPro" id="IPR000742">
    <property type="entry name" value="EGF"/>
</dbReference>
<feature type="domain" description="EGF-like" evidence="5">
    <location>
        <begin position="160"/>
        <end position="198"/>
    </location>
</feature>
<name>A0A1I8NKK9_MUSDO</name>
<dbReference type="PANTHER" id="PTHR12916:SF9">
    <property type="entry name" value="NEUROGENIC LOCUS NOTCH HOMOLOG PROTEIN 1-RELATED"/>
    <property type="match status" value="1"/>
</dbReference>
<evidence type="ECO:0000313" key="6">
    <source>
        <dbReference type="EnsemblMetazoa" id="MDOA016676-PA"/>
    </source>
</evidence>